<organism evidence="4 5">
    <name type="scientific">Corynebacterium heidelbergense</name>
    <dbReference type="NCBI Taxonomy" id="2055947"/>
    <lineage>
        <taxon>Bacteria</taxon>
        <taxon>Bacillati</taxon>
        <taxon>Actinomycetota</taxon>
        <taxon>Actinomycetes</taxon>
        <taxon>Mycobacteriales</taxon>
        <taxon>Corynebacteriaceae</taxon>
        <taxon>Corynebacterium</taxon>
    </lineage>
</organism>
<evidence type="ECO:0000313" key="5">
    <source>
        <dbReference type="Proteomes" id="UP000251047"/>
    </source>
</evidence>
<dbReference type="Gene3D" id="3.40.50.150">
    <property type="entry name" value="Vaccinia Virus protein VP39"/>
    <property type="match status" value="1"/>
</dbReference>
<evidence type="ECO:0000256" key="1">
    <source>
        <dbReference type="ARBA" id="ARBA00022603"/>
    </source>
</evidence>
<keyword evidence="2 4" id="KW-0808">Transferase</keyword>
<dbReference type="GO" id="GO:0008171">
    <property type="term" value="F:O-methyltransferase activity"/>
    <property type="evidence" value="ECO:0007669"/>
    <property type="project" value="InterPro"/>
</dbReference>
<sequence length="278" mass="28258">MNSALSNPLDLFRSLASTHAEEDPALTSAETAAEEFGLAVPDAMTGDFLRFLAARTAAAARAHARGEAGGNGGTTPTAIVMSPACGTVGLHIYRGFHAAHAAAQPDEQTRGAVGGNATGRHTIGGAVVGSYVVGATGSGASYSAHEGHLTCIEPEVQHQQLAKAAFGEAGVPNNCYRFLPSAPLDVVGRLASDSYDLAVAECDVRDLAALCAATLPALRPGGTLVLLDSLMDGAIADEDDRDRMVVAAREADAAIAEMGNVVVTRLPLGAGATVITKL</sequence>
<dbReference type="Proteomes" id="UP000251047">
    <property type="component" value="Unassembled WGS sequence"/>
</dbReference>
<dbReference type="SUPFAM" id="SSF53335">
    <property type="entry name" value="S-adenosyl-L-methionine-dependent methyltransferases"/>
    <property type="match status" value="1"/>
</dbReference>
<reference evidence="4 5" key="1">
    <citation type="journal article" date="2018" name="Syst. Appl. Microbiol.">
        <title>Corynebacterium heidelbergense sp. nov., isolated from the preen glands of Egyptian geese (Alopochen aegyptiacus).</title>
        <authorList>
            <person name="Braun M.S."/>
            <person name="Wang E."/>
            <person name="Zimmermann S."/>
            <person name="Wink M."/>
        </authorList>
    </citation>
    <scope>NUCLEOTIDE SEQUENCE [LARGE SCALE GENOMIC DNA]</scope>
    <source>
        <strain evidence="4 5">DSM 104638</strain>
    </source>
</reference>
<dbReference type="InterPro" id="IPR029063">
    <property type="entry name" value="SAM-dependent_MTases_sf"/>
</dbReference>
<gene>
    <name evidence="4" type="ORF">CWC39_01120</name>
</gene>
<protein>
    <submittedName>
        <fullName evidence="4">Methyltransferase</fullName>
    </submittedName>
</protein>
<evidence type="ECO:0000256" key="3">
    <source>
        <dbReference type="ARBA" id="ARBA00022691"/>
    </source>
</evidence>
<dbReference type="AlphaFoldDB" id="A0A364VE69"/>
<dbReference type="Pfam" id="PF01596">
    <property type="entry name" value="Methyltransf_3"/>
    <property type="match status" value="1"/>
</dbReference>
<evidence type="ECO:0000313" key="4">
    <source>
        <dbReference type="EMBL" id="RAV34856.1"/>
    </source>
</evidence>
<name>A0A364VE69_9CORY</name>
<keyword evidence="1 4" id="KW-0489">Methyltransferase</keyword>
<dbReference type="GO" id="GO:0032259">
    <property type="term" value="P:methylation"/>
    <property type="evidence" value="ECO:0007669"/>
    <property type="project" value="UniProtKB-KW"/>
</dbReference>
<dbReference type="RefSeq" id="WP_238599220.1">
    <property type="nucleotide sequence ID" value="NZ_CP063191.1"/>
</dbReference>
<comment type="caution">
    <text evidence="4">The sequence shown here is derived from an EMBL/GenBank/DDBJ whole genome shotgun (WGS) entry which is preliminary data.</text>
</comment>
<keyword evidence="3" id="KW-0949">S-adenosyl-L-methionine</keyword>
<dbReference type="EMBL" id="PHQP01000004">
    <property type="protein sequence ID" value="RAV34856.1"/>
    <property type="molecule type" value="Genomic_DNA"/>
</dbReference>
<accession>A0A364VE69</accession>
<proteinExistence type="predicted"/>
<evidence type="ECO:0000256" key="2">
    <source>
        <dbReference type="ARBA" id="ARBA00022679"/>
    </source>
</evidence>
<dbReference type="InterPro" id="IPR002935">
    <property type="entry name" value="SAM_O-MeTrfase"/>
</dbReference>